<dbReference type="RefSeq" id="WP_136462577.1">
    <property type="nucleotide sequence ID" value="NZ_SRKY01000002.1"/>
</dbReference>
<evidence type="ECO:0000313" key="2">
    <source>
        <dbReference type="EMBL" id="THH36979.1"/>
    </source>
</evidence>
<accession>A0A4S4NC86</accession>
<dbReference type="GO" id="GO:0045335">
    <property type="term" value="C:phagocytic vesicle"/>
    <property type="evidence" value="ECO:0007669"/>
    <property type="project" value="TreeGrafter"/>
</dbReference>
<dbReference type="Gene3D" id="2.60.40.2080">
    <property type="match status" value="1"/>
</dbReference>
<dbReference type="AlphaFoldDB" id="A0A4S4NC86"/>
<dbReference type="GO" id="GO:0009986">
    <property type="term" value="C:cell surface"/>
    <property type="evidence" value="ECO:0007669"/>
    <property type="project" value="TreeGrafter"/>
</dbReference>
<dbReference type="EMBL" id="SRKY01000002">
    <property type="protein sequence ID" value="THH36979.1"/>
    <property type="molecule type" value="Genomic_DNA"/>
</dbReference>
<dbReference type="InterPro" id="IPR052487">
    <property type="entry name" value="Galactose-binding_lectin"/>
</dbReference>
<reference evidence="2 3" key="1">
    <citation type="submission" date="2019-04" db="EMBL/GenBank/DDBJ databases">
        <title>Shimia ponticola sp. nov., isolated from seawater.</title>
        <authorList>
            <person name="Kim Y.-O."/>
            <person name="Yoon J.-H."/>
        </authorList>
    </citation>
    <scope>NUCLEOTIDE SEQUENCE [LARGE SCALE GENOMIC DNA]</scope>
    <source>
        <strain evidence="2 3">MYP11</strain>
    </source>
</reference>
<keyword evidence="3" id="KW-1185">Reference proteome</keyword>
<evidence type="ECO:0000313" key="3">
    <source>
        <dbReference type="Proteomes" id="UP000306602"/>
    </source>
</evidence>
<organism evidence="2 3">
    <name type="scientific">Aliishimia ponticola</name>
    <dbReference type="NCBI Taxonomy" id="2499833"/>
    <lineage>
        <taxon>Bacteria</taxon>
        <taxon>Pseudomonadati</taxon>
        <taxon>Pseudomonadota</taxon>
        <taxon>Alphaproteobacteria</taxon>
        <taxon>Rhodobacterales</taxon>
        <taxon>Paracoccaceae</taxon>
        <taxon>Aliishimia</taxon>
    </lineage>
</organism>
<gene>
    <name evidence="2" type="ORF">E4Z66_08555</name>
</gene>
<comment type="caution">
    <text evidence="2">The sequence shown here is derived from an EMBL/GenBank/DDBJ whole genome shotgun (WGS) entry which is preliminary data.</text>
</comment>
<sequence length="116" mass="13325">MKRLRNHLIGIDQGNAVLFSDFETDGEMWTGNGQRERLLRINFSEPFRAAPTVHLTLSMWDIDNAAVIRGDLQAEAITNEGFDMVFRTWGDTRVARLRAGWLAIGELRQADDWDLY</sequence>
<dbReference type="PANTHER" id="PTHR46938:SF1">
    <property type="entry name" value="DISCOIDIN-1 SUBUNIT A-RELATED"/>
    <property type="match status" value="1"/>
</dbReference>
<dbReference type="GO" id="GO:0098609">
    <property type="term" value="P:cell-cell adhesion"/>
    <property type="evidence" value="ECO:0007669"/>
    <property type="project" value="TreeGrafter"/>
</dbReference>
<dbReference type="PANTHER" id="PTHR46938">
    <property type="entry name" value="DISCOIDIN-1 SUBUNIT A-RELATED-RELATED"/>
    <property type="match status" value="1"/>
</dbReference>
<name>A0A4S4NC86_9RHOB</name>
<proteinExistence type="predicted"/>
<evidence type="ECO:0000259" key="1">
    <source>
        <dbReference type="Pfam" id="PF09458"/>
    </source>
</evidence>
<dbReference type="GO" id="GO:0098636">
    <property type="term" value="C:protein complex involved in cell adhesion"/>
    <property type="evidence" value="ECO:0007669"/>
    <property type="project" value="TreeGrafter"/>
</dbReference>
<dbReference type="GO" id="GO:0070492">
    <property type="term" value="F:oligosaccharide binding"/>
    <property type="evidence" value="ECO:0007669"/>
    <property type="project" value="TreeGrafter"/>
</dbReference>
<protein>
    <recommendedName>
        <fullName evidence="1">H-type lectin domain-containing protein</fullName>
    </recommendedName>
</protein>
<dbReference type="GO" id="GO:0030247">
    <property type="term" value="F:polysaccharide binding"/>
    <property type="evidence" value="ECO:0007669"/>
    <property type="project" value="TreeGrafter"/>
</dbReference>
<dbReference type="InterPro" id="IPR037221">
    <property type="entry name" value="H-type_lectin_dom_sf"/>
</dbReference>
<dbReference type="InterPro" id="IPR019019">
    <property type="entry name" value="H-type_lectin_domain"/>
</dbReference>
<dbReference type="Proteomes" id="UP000306602">
    <property type="component" value="Unassembled WGS sequence"/>
</dbReference>
<feature type="domain" description="H-type lectin" evidence="1">
    <location>
        <begin position="40"/>
        <end position="104"/>
    </location>
</feature>
<dbReference type="SUPFAM" id="SSF141086">
    <property type="entry name" value="Agglutinin HPA-like"/>
    <property type="match status" value="1"/>
</dbReference>
<dbReference type="GO" id="GO:0046871">
    <property type="term" value="F:N-acetylgalactosamine binding"/>
    <property type="evidence" value="ECO:0007669"/>
    <property type="project" value="TreeGrafter"/>
</dbReference>
<dbReference type="Pfam" id="PF09458">
    <property type="entry name" value="H_lectin"/>
    <property type="match status" value="1"/>
</dbReference>
<dbReference type="OrthoDB" id="7658568at2"/>